<feature type="compositionally biased region" description="Pro residues" evidence="4">
    <location>
        <begin position="69"/>
        <end position="80"/>
    </location>
</feature>
<dbReference type="OrthoDB" id="194358at2759"/>
<evidence type="ECO:0000256" key="3">
    <source>
        <dbReference type="PROSITE-ProRule" id="PRU00023"/>
    </source>
</evidence>
<evidence type="ECO:0000256" key="1">
    <source>
        <dbReference type="ARBA" id="ARBA00022737"/>
    </source>
</evidence>
<evidence type="ECO:0000256" key="2">
    <source>
        <dbReference type="ARBA" id="ARBA00023043"/>
    </source>
</evidence>
<dbReference type="EMBL" id="JAAGWQ010000061">
    <property type="protein sequence ID" value="KAF5672331.1"/>
    <property type="molecule type" value="Genomic_DNA"/>
</dbReference>
<dbReference type="PROSITE" id="PS50088">
    <property type="entry name" value="ANK_REPEAT"/>
    <property type="match status" value="2"/>
</dbReference>
<dbReference type="PROSITE" id="PS50297">
    <property type="entry name" value="ANK_REP_REGION"/>
    <property type="match status" value="2"/>
</dbReference>
<dbReference type="SUPFAM" id="SSF48403">
    <property type="entry name" value="Ankyrin repeat"/>
    <property type="match status" value="2"/>
</dbReference>
<organism evidence="5 6">
    <name type="scientific">Fusarium heterosporum</name>
    <dbReference type="NCBI Taxonomy" id="42747"/>
    <lineage>
        <taxon>Eukaryota</taxon>
        <taxon>Fungi</taxon>
        <taxon>Dikarya</taxon>
        <taxon>Ascomycota</taxon>
        <taxon>Pezizomycotina</taxon>
        <taxon>Sordariomycetes</taxon>
        <taxon>Hypocreomycetidae</taxon>
        <taxon>Hypocreales</taxon>
        <taxon>Nectriaceae</taxon>
        <taxon>Fusarium</taxon>
        <taxon>Fusarium heterosporum species complex</taxon>
    </lineage>
</organism>
<dbReference type="InterPro" id="IPR036770">
    <property type="entry name" value="Ankyrin_rpt-contain_sf"/>
</dbReference>
<dbReference type="PANTHER" id="PTHR24198">
    <property type="entry name" value="ANKYRIN REPEAT AND PROTEIN KINASE DOMAIN-CONTAINING PROTEIN"/>
    <property type="match status" value="1"/>
</dbReference>
<sequence length="1036" mass="112384">MTTQLALGNTAETLERGDKEYSFFEALALGPRESFSLVSNEALGLPSSPVSNTTVTPPRPSISPESPTAVPPRPRTPPPQRRVVPVATQAYVTSSPARSIVVPPSSSQKTSPVTTVAAVPRSLNSKKSTVMANSTKAQGACLELCHKTTALGDRISVRMLEYLTMVTKQPHGLDVLAHDFLDTCEILFSIEAGLGECIRNQQTFPGDVISELSKKFRVTQADFQLLDQMLAKFLENERKGAMGRMRRGWGRIFGDNDIEKMISALGRTRESLRMSALMFQWSLGNEKIENELGIGYTGLAAALDRMDSRAGVAPRSKVSDAGNSIYRPSSASQHRGVEGHSIAGSQPPLPPLPWTERSTSIHNDPTIASLHHDARSFSNHHLNTASSIHSNERYHSGTTGTFDRMSAFDESHETHSHHTTLSDSEVSLEELAGLDLNGGTKVVRLKADPFSMPRWNPRNTAGADAANLKTALISAVRGKNHKLIEQLLDRGVSPNTGPEHLALKEAVLNTDAEAVRLLLLFGADPNSFDRDGVTPLFAAVERSFIAGAVPLLKYGADPGLALGPDNETALAAACIANKVNFAHLLLIYGGDANQLTATGETLLSSAINKKTPKKFIDLILDYGADPDGKSREGKTALFEAIQNSRVDIVTSLLDHGANPNLPGPKHMLWPASYQSACLQVLLAHGADPKKAPGIMELAVSVNNIESVKVLLNAKVDPNLKKDGVYTPLCTSIRDNRPDIFKLLLENKADPNVPASEYPAFKCITHNRLQYLPALVEAGANLSSPKGIVETAVSVNNLEALTWLLERGMSPNDKNPKGHSPLTTAIRENRVEMVDFLLSHGADPNVRGQDWPVCMAVRNPPVLKRILSVLAEPRAFKGVMEMAVVANQLESVKLLIAAGVSVEDKNGGVFSPLTSAIREDRKDIVWYLINEGGADINAPGEHLPVVKALRRYRGDGEILEFLLEHGADPNKLYRGWNGVMQAVENGDEQILRLLGEKCGFDLDVKDELDRPITEIAASRGWEEAVEILHEYAIAKAT</sequence>
<evidence type="ECO:0000256" key="4">
    <source>
        <dbReference type="SAM" id="MobiDB-lite"/>
    </source>
</evidence>
<dbReference type="Proteomes" id="UP000567885">
    <property type="component" value="Unassembled WGS sequence"/>
</dbReference>
<keyword evidence="1" id="KW-0677">Repeat</keyword>
<dbReference type="AlphaFoldDB" id="A0A8H5WU82"/>
<comment type="caution">
    <text evidence="5">The sequence shown here is derived from an EMBL/GenBank/DDBJ whole genome shotgun (WGS) entry which is preliminary data.</text>
</comment>
<evidence type="ECO:0000313" key="6">
    <source>
        <dbReference type="Proteomes" id="UP000567885"/>
    </source>
</evidence>
<feature type="region of interest" description="Disordered" evidence="4">
    <location>
        <begin position="44"/>
        <end position="82"/>
    </location>
</feature>
<dbReference type="SMART" id="SM00248">
    <property type="entry name" value="ANK"/>
    <property type="match status" value="13"/>
</dbReference>
<feature type="repeat" description="ANK" evidence="3">
    <location>
        <begin position="816"/>
        <end position="848"/>
    </location>
</feature>
<proteinExistence type="predicted"/>
<name>A0A8H5WU82_FUSHE</name>
<evidence type="ECO:0000313" key="5">
    <source>
        <dbReference type="EMBL" id="KAF5672331.1"/>
    </source>
</evidence>
<gene>
    <name evidence="5" type="ORF">FHETE_3829</name>
</gene>
<dbReference type="Gene3D" id="1.25.40.20">
    <property type="entry name" value="Ankyrin repeat-containing domain"/>
    <property type="match status" value="3"/>
</dbReference>
<keyword evidence="2 3" id="KW-0040">ANK repeat</keyword>
<keyword evidence="6" id="KW-1185">Reference proteome</keyword>
<protein>
    <submittedName>
        <fullName evidence="5">Ankyrin protein 3</fullName>
    </submittedName>
</protein>
<accession>A0A8H5WU82</accession>
<feature type="repeat" description="ANK" evidence="3">
    <location>
        <begin position="632"/>
        <end position="664"/>
    </location>
</feature>
<dbReference type="Pfam" id="PF12796">
    <property type="entry name" value="Ank_2"/>
    <property type="match status" value="5"/>
</dbReference>
<reference evidence="5 6" key="1">
    <citation type="submission" date="2020-05" db="EMBL/GenBank/DDBJ databases">
        <title>Identification and distribution of gene clusters putatively required for synthesis of sphingolipid metabolism inhibitors in phylogenetically diverse species of the filamentous fungus Fusarium.</title>
        <authorList>
            <person name="Kim H.-S."/>
            <person name="Busman M."/>
            <person name="Brown D.W."/>
            <person name="Divon H."/>
            <person name="Uhlig S."/>
            <person name="Proctor R.H."/>
        </authorList>
    </citation>
    <scope>NUCLEOTIDE SEQUENCE [LARGE SCALE GENOMIC DNA]</scope>
    <source>
        <strain evidence="5 6">NRRL 20693</strain>
    </source>
</reference>
<dbReference type="PANTHER" id="PTHR24198:SF165">
    <property type="entry name" value="ANKYRIN REPEAT-CONTAINING PROTEIN-RELATED"/>
    <property type="match status" value="1"/>
</dbReference>
<dbReference type="InterPro" id="IPR002110">
    <property type="entry name" value="Ankyrin_rpt"/>
</dbReference>
<feature type="region of interest" description="Disordered" evidence="4">
    <location>
        <begin position="313"/>
        <end position="360"/>
    </location>
</feature>